<dbReference type="SUPFAM" id="SSF51366">
    <property type="entry name" value="Ribulose-phoshate binding barrel"/>
    <property type="match status" value="1"/>
</dbReference>
<gene>
    <name evidence="8" type="primary">trpC</name>
    <name evidence="11" type="ordered locus">Tint_3114</name>
</gene>
<dbReference type="HOGENOM" id="CLU_034247_2_0_4"/>
<evidence type="ECO:0000256" key="6">
    <source>
        <dbReference type="ARBA" id="ARBA00023141"/>
    </source>
</evidence>
<dbReference type="InterPro" id="IPR045186">
    <property type="entry name" value="Indole-3-glycerol_P_synth"/>
</dbReference>
<dbReference type="CDD" id="cd00331">
    <property type="entry name" value="IGPS"/>
    <property type="match status" value="1"/>
</dbReference>
<dbReference type="HAMAP" id="MF_00134_B">
    <property type="entry name" value="IGPS_B"/>
    <property type="match status" value="1"/>
</dbReference>
<dbReference type="InterPro" id="IPR011060">
    <property type="entry name" value="RibuloseP-bd_barrel"/>
</dbReference>
<feature type="region of interest" description="Disordered" evidence="9">
    <location>
        <begin position="1"/>
        <end position="24"/>
    </location>
</feature>
<dbReference type="GO" id="GO:0004640">
    <property type="term" value="F:phosphoribosylanthranilate isomerase activity"/>
    <property type="evidence" value="ECO:0007669"/>
    <property type="project" value="TreeGrafter"/>
</dbReference>
<dbReference type="STRING" id="75379.Tint_3114"/>
<dbReference type="PANTHER" id="PTHR22854:SF2">
    <property type="entry name" value="INDOLE-3-GLYCEROL-PHOSPHATE SYNTHASE"/>
    <property type="match status" value="1"/>
</dbReference>
<dbReference type="FunFam" id="3.20.20.70:FF:000024">
    <property type="entry name" value="Indole-3-glycerol phosphate synthase"/>
    <property type="match status" value="1"/>
</dbReference>
<dbReference type="EMBL" id="CP002021">
    <property type="protein sequence ID" value="ADG32441.1"/>
    <property type="molecule type" value="Genomic_DNA"/>
</dbReference>
<keyword evidence="6 8" id="KW-0057">Aromatic amino acid biosynthesis</keyword>
<keyword evidence="3 8" id="KW-0028">Amino-acid biosynthesis</keyword>
<evidence type="ECO:0000256" key="7">
    <source>
        <dbReference type="ARBA" id="ARBA00023239"/>
    </source>
</evidence>
<dbReference type="Gene3D" id="3.20.20.70">
    <property type="entry name" value="Aldolase class I"/>
    <property type="match status" value="1"/>
</dbReference>
<evidence type="ECO:0000256" key="4">
    <source>
        <dbReference type="ARBA" id="ARBA00022793"/>
    </source>
</evidence>
<evidence type="ECO:0000256" key="5">
    <source>
        <dbReference type="ARBA" id="ARBA00022822"/>
    </source>
</evidence>
<evidence type="ECO:0000313" key="11">
    <source>
        <dbReference type="EMBL" id="ADG32441.1"/>
    </source>
</evidence>
<comment type="similarity">
    <text evidence="8">Belongs to the TrpC family.</text>
</comment>
<evidence type="ECO:0000256" key="2">
    <source>
        <dbReference type="ARBA" id="ARBA00004696"/>
    </source>
</evidence>
<protein>
    <recommendedName>
        <fullName evidence="8">Indole-3-glycerol phosphate synthase</fullName>
        <shortName evidence="8">IGPS</shortName>
        <ecNumber evidence="8">4.1.1.48</ecNumber>
    </recommendedName>
</protein>
<keyword evidence="4 8" id="KW-0210">Decarboxylase</keyword>
<accession>D5X013</accession>
<comment type="catalytic activity">
    <reaction evidence="1 8">
        <text>1-(2-carboxyphenylamino)-1-deoxy-D-ribulose 5-phosphate + H(+) = (1S,2R)-1-C-(indol-3-yl)glycerol 3-phosphate + CO2 + H2O</text>
        <dbReference type="Rhea" id="RHEA:23476"/>
        <dbReference type="ChEBI" id="CHEBI:15377"/>
        <dbReference type="ChEBI" id="CHEBI:15378"/>
        <dbReference type="ChEBI" id="CHEBI:16526"/>
        <dbReference type="ChEBI" id="CHEBI:58613"/>
        <dbReference type="ChEBI" id="CHEBI:58866"/>
        <dbReference type="EC" id="4.1.1.48"/>
    </reaction>
</comment>
<comment type="pathway">
    <text evidence="2 8">Amino-acid biosynthesis; L-tryptophan biosynthesis; L-tryptophan from chorismate: step 4/5.</text>
</comment>
<dbReference type="NCBIfam" id="NF001373">
    <property type="entry name" value="PRK00278.1-6"/>
    <property type="match status" value="1"/>
</dbReference>
<feature type="domain" description="Indole-3-glycerol phosphate synthase" evidence="10">
    <location>
        <begin position="33"/>
        <end position="288"/>
    </location>
</feature>
<proteinExistence type="inferred from homology"/>
<keyword evidence="5 8" id="KW-0822">Tryptophan biosynthesis</keyword>
<evidence type="ECO:0000256" key="1">
    <source>
        <dbReference type="ARBA" id="ARBA00001633"/>
    </source>
</evidence>
<dbReference type="NCBIfam" id="NF001377">
    <property type="entry name" value="PRK00278.2-4"/>
    <property type="match status" value="1"/>
</dbReference>
<dbReference type="GO" id="GO:0000162">
    <property type="term" value="P:L-tryptophan biosynthetic process"/>
    <property type="evidence" value="ECO:0007669"/>
    <property type="project" value="UniProtKB-UniRule"/>
</dbReference>
<evidence type="ECO:0000259" key="10">
    <source>
        <dbReference type="Pfam" id="PF00218"/>
    </source>
</evidence>
<dbReference type="AlphaFoldDB" id="D5X013"/>
<evidence type="ECO:0000256" key="3">
    <source>
        <dbReference type="ARBA" id="ARBA00022605"/>
    </source>
</evidence>
<dbReference type="BioCyc" id="TINT75379:TINT_RS15615-MONOMER"/>
<reference evidence="11" key="1">
    <citation type="submission" date="2010-04" db="EMBL/GenBank/DDBJ databases">
        <title>Complete sequence of Thiomonas intermedia K12.</title>
        <authorList>
            <consortium name="US DOE Joint Genome Institute"/>
            <person name="Lucas S."/>
            <person name="Copeland A."/>
            <person name="Lapidus A."/>
            <person name="Cheng J.-F."/>
            <person name="Bruce D."/>
            <person name="Goodwin L."/>
            <person name="Pitluck S."/>
            <person name="Davenport K."/>
            <person name="Detter J.C."/>
            <person name="Han C."/>
            <person name="Tapia R."/>
            <person name="Land M."/>
            <person name="Hauser L."/>
            <person name="Kyrpides N."/>
            <person name="Ovchinnikova G."/>
            <person name="Kerfeld C.A."/>
            <person name="Cannon G.C."/>
            <person name="Heinhorst S."/>
            <person name="Woyke T."/>
        </authorList>
    </citation>
    <scope>NUCLEOTIDE SEQUENCE [LARGE SCALE GENOMIC DNA]</scope>
    <source>
        <strain evidence="11">K12</strain>
    </source>
</reference>
<dbReference type="UniPathway" id="UPA00035">
    <property type="reaction ID" value="UER00043"/>
</dbReference>
<organism evidence="11">
    <name type="scientific">Thiomonas intermedia (strain K12)</name>
    <name type="common">Thiobacillus intermedius</name>
    <dbReference type="NCBI Taxonomy" id="75379"/>
    <lineage>
        <taxon>Bacteria</taxon>
        <taxon>Pseudomonadati</taxon>
        <taxon>Pseudomonadota</taxon>
        <taxon>Betaproteobacteria</taxon>
        <taxon>Burkholderiales</taxon>
        <taxon>Thiomonas</taxon>
    </lineage>
</organism>
<keyword evidence="7 8" id="KW-0456">Lyase</keyword>
<dbReference type="InterPro" id="IPR001468">
    <property type="entry name" value="Indole-3-GlycerolPSynthase_CS"/>
</dbReference>
<dbReference type="NCBIfam" id="NF001370">
    <property type="entry name" value="PRK00278.1-2"/>
    <property type="match status" value="1"/>
</dbReference>
<evidence type="ECO:0000256" key="8">
    <source>
        <dbReference type="HAMAP-Rule" id="MF_00134"/>
    </source>
</evidence>
<dbReference type="PROSITE" id="PS00614">
    <property type="entry name" value="IGPS"/>
    <property type="match status" value="1"/>
</dbReference>
<dbReference type="InterPro" id="IPR013798">
    <property type="entry name" value="Indole-3-glycerol_P_synth_dom"/>
</dbReference>
<evidence type="ECO:0000256" key="9">
    <source>
        <dbReference type="SAM" id="MobiDB-lite"/>
    </source>
</evidence>
<dbReference type="PANTHER" id="PTHR22854">
    <property type="entry name" value="TRYPTOPHAN BIOSYNTHESIS PROTEIN"/>
    <property type="match status" value="1"/>
</dbReference>
<name>D5X013_THIK1</name>
<dbReference type="KEGG" id="tin:Tint_3114"/>
<dbReference type="EC" id="4.1.1.48" evidence="8"/>
<sequence>MSPPRNPSLRSALPSRGKKLSGRPSEFLESDILQRILATKAQEVAAAREQVPLSALREQAAARDAPRGFAAAVQAKVVAGGPAVIAEVKKASPSRGVLRADFDPAAIARSYAAGGATCLSVLTDVQYFQGTASYLQQARAACALPVLRKDFLVDAYQIAEAAAMGADCVLLIAAALPQAELIELEAEAMSYGLDVLVEVHNAAELEAALALRTPLLGINNRDLRSFETRLETTLDLLPQIPEGRVVVTESGILTADHVARMRAASVQAFLVGEAFMRADDPGTALRALFD</sequence>
<dbReference type="GO" id="GO:0004425">
    <property type="term" value="F:indole-3-glycerol-phosphate synthase activity"/>
    <property type="evidence" value="ECO:0007669"/>
    <property type="project" value="UniProtKB-UniRule"/>
</dbReference>
<dbReference type="InterPro" id="IPR013785">
    <property type="entry name" value="Aldolase_TIM"/>
</dbReference>
<dbReference type="eggNOG" id="COG0134">
    <property type="taxonomic scope" value="Bacteria"/>
</dbReference>
<dbReference type="Pfam" id="PF00218">
    <property type="entry name" value="IGPS"/>
    <property type="match status" value="1"/>
</dbReference>